<proteinExistence type="predicted"/>
<evidence type="ECO:0000313" key="2">
    <source>
        <dbReference type="EMBL" id="ONF62270.1"/>
    </source>
</evidence>
<name>A0A1W2LHR1_9PSEU</name>
<dbReference type="Proteomes" id="UP000076660">
    <property type="component" value="Unassembled WGS sequence"/>
</dbReference>
<dbReference type="RefSeq" id="WP_063275889.1">
    <property type="nucleotide sequence ID" value="NZ_LQMT02000042.1"/>
</dbReference>
<evidence type="ECO:0000256" key="1">
    <source>
        <dbReference type="SAM" id="MobiDB-lite"/>
    </source>
</evidence>
<comment type="caution">
    <text evidence="2">The sequence shown here is derived from an EMBL/GenBank/DDBJ whole genome shotgun (WGS) entry which is preliminary data.</text>
</comment>
<gene>
    <name evidence="2" type="ORF">AVR91_0238565</name>
</gene>
<feature type="region of interest" description="Disordered" evidence="1">
    <location>
        <begin position="1"/>
        <end position="26"/>
    </location>
</feature>
<evidence type="ECO:0000313" key="3">
    <source>
        <dbReference type="Proteomes" id="UP000076660"/>
    </source>
</evidence>
<dbReference type="OrthoDB" id="4315389at2"/>
<dbReference type="AlphaFoldDB" id="A0A1W2LHR1"/>
<accession>A0A1W2LHR1</accession>
<protein>
    <submittedName>
        <fullName evidence="2">Uncharacterized protein</fullName>
    </submittedName>
</protein>
<dbReference type="EMBL" id="LQMT02000042">
    <property type="protein sequence ID" value="ONF62270.1"/>
    <property type="molecule type" value="Genomic_DNA"/>
</dbReference>
<organism evidence="2 3">
    <name type="scientific">Amycolatopsis keratiniphila subsp. keratiniphila</name>
    <dbReference type="NCBI Taxonomy" id="227715"/>
    <lineage>
        <taxon>Bacteria</taxon>
        <taxon>Bacillati</taxon>
        <taxon>Actinomycetota</taxon>
        <taxon>Actinomycetes</taxon>
        <taxon>Pseudonocardiales</taxon>
        <taxon>Pseudonocardiaceae</taxon>
        <taxon>Amycolatopsis</taxon>
        <taxon>Amycolatopsis japonica group</taxon>
    </lineage>
</organism>
<sequence length="158" mass="17339">MSTRSHLSVVGGDGDRRPARRRKTDTTIVSGYDYPRNPLLQYKPGPDPTGCPACAWRKVELCPVHLTWQAAADYYGHAAVAAPDPTDYPTTPPAFEVDQPLLLRGNLRCAVTRREWTAVGWVYLVALHPRGAPASAREAEFTALPPGEHHDTTKGTHT</sequence>
<reference evidence="2 3" key="1">
    <citation type="submission" date="2016-12" db="EMBL/GenBank/DDBJ databases">
        <title>Amycolatopsis keratiniphila subsp. keratiniphila genome sequencing and assembly.</title>
        <authorList>
            <person name="Mayilraj S."/>
            <person name="Kaur N."/>
        </authorList>
    </citation>
    <scope>NUCLEOTIDE SEQUENCE [LARGE SCALE GENOMIC DNA]</scope>
    <source>
        <strain evidence="2 3">DSM 44409</strain>
    </source>
</reference>